<protein>
    <recommendedName>
        <fullName evidence="1">ABC-three component systems C-terminal domain-containing protein</fullName>
    </recommendedName>
</protein>
<dbReference type="OrthoDB" id="5379188at2"/>
<evidence type="ECO:0000313" key="2">
    <source>
        <dbReference type="EMBL" id="TGK69601.1"/>
    </source>
</evidence>
<name>A0A6N4QAX6_9LEPT</name>
<comment type="caution">
    <text evidence="2">The sequence shown here is derived from an EMBL/GenBank/DDBJ whole genome shotgun (WGS) entry which is preliminary data.</text>
</comment>
<dbReference type="Pfam" id="PF20275">
    <property type="entry name" value="CTD10"/>
    <property type="match status" value="1"/>
</dbReference>
<dbReference type="RefSeq" id="WP_135634806.1">
    <property type="nucleotide sequence ID" value="NZ_JAMQPQ010000001.1"/>
</dbReference>
<dbReference type="InterPro" id="IPR046919">
    <property type="entry name" value="ABC-3C_CTD10"/>
</dbReference>
<dbReference type="Proteomes" id="UP000297239">
    <property type="component" value="Unassembled WGS sequence"/>
</dbReference>
<gene>
    <name evidence="2" type="ORF">EHQ18_12480</name>
</gene>
<feature type="domain" description="ABC-three component systems C-terminal" evidence="1">
    <location>
        <begin position="135"/>
        <end position="261"/>
    </location>
</feature>
<dbReference type="AlphaFoldDB" id="A0A6N4QAX6"/>
<proteinExistence type="predicted"/>
<dbReference type="EMBL" id="RQFF01000030">
    <property type="protein sequence ID" value="TGK69601.1"/>
    <property type="molecule type" value="Genomic_DNA"/>
</dbReference>
<organism evidence="2 3">
    <name type="scientific">Leptospira kanakyensis</name>
    <dbReference type="NCBI Taxonomy" id="2484968"/>
    <lineage>
        <taxon>Bacteria</taxon>
        <taxon>Pseudomonadati</taxon>
        <taxon>Spirochaetota</taxon>
        <taxon>Spirochaetia</taxon>
        <taxon>Leptospirales</taxon>
        <taxon>Leptospiraceae</taxon>
        <taxon>Leptospira</taxon>
    </lineage>
</organism>
<sequence>MGQGPRDYSDKTLKRLFALSGNECAFPGCSKRMVNEKNAKESNICHIEAANKGGQRYNTYMTDENRADYENLILLCVQHHEETNDIDIYTVEKLKEMKRNHESNFLNQRLKANPSMLNNTISAFSKVNIDKYPETQVLNIMDPGEKIRFNELKKNSSIIHEYKVFQGKLNTLYEELEKEGSIRKQRLLERVKFVYEKIKGDFILDSKDPIKIIKANSDKIFDQVYDELYKKMEDSQFFEEDIVLGLRLILVDAFIRCKILEEPTQNAN</sequence>
<accession>A0A6N4QAX6</accession>
<keyword evidence="3" id="KW-1185">Reference proteome</keyword>
<evidence type="ECO:0000259" key="1">
    <source>
        <dbReference type="Pfam" id="PF20275"/>
    </source>
</evidence>
<evidence type="ECO:0000313" key="3">
    <source>
        <dbReference type="Proteomes" id="UP000297239"/>
    </source>
</evidence>
<reference evidence="2" key="1">
    <citation type="journal article" date="2019" name="PLoS Negl. Trop. Dis.">
        <title>Revisiting the worldwide diversity of Leptospira species in the environment.</title>
        <authorList>
            <person name="Vincent A.T."/>
            <person name="Schiettekatte O."/>
            <person name="Bourhy P."/>
            <person name="Veyrier F.J."/>
            <person name="Picardeau M."/>
        </authorList>
    </citation>
    <scope>NUCLEOTIDE SEQUENCE [LARGE SCALE GENOMIC DNA]</scope>
    <source>
        <strain evidence="2">201800293</strain>
    </source>
</reference>